<comment type="subcellular location">
    <subcellularLocation>
        <location evidence="1">Cell membrane</location>
        <topology evidence="1">Single-pass membrane protein</topology>
    </subcellularLocation>
</comment>
<sequence length="844" mass="95100">MAGSKWIAGLLLLQMAVSLRTLSASPGEGVALLNMMDEWKVTFPTWLPGSDPCSGWEFIICNHGQVTSLNLSRSGISGQLPKEVGQLTALDTLLLGDNRLSGELPDELASCQDLRYLDITDNPWNIDFPTLITKLGKLEYLYASNAALKGTLPQEFYSMQNLRYVYLGNNTQLTGNLENFRLLTNLVNLTVWQMKWEKYELPLRLSVLTNLEYFNCHDCGLVGSLPETWGDLKNLVEIDLRRNRLTGGIPESWKKLTRMYKFRIDTNFVLGAFPNWVFDLWPNITYLYLSRNLFYGVPYNISYLERTFNITSKFLVLRWDCNYLSGPQPCSDRGNNDCSPLSASYTENVNGPEVARFSFDPNCYSDVTSTDYLQKVSYCGDHTLTGNCGEFQTKYLDPKICPVCPQEQEPVLGTSFDDGCRCKLLLGSSSGFSGGTIVGIVVGVTAFFLILVAFLLYYKRKEFSFLDIFTKKRDGFDVNWEAPPGLHRFNIEELAKMTSNFDESHIIGIGGFGKVYSGILEDGRMVAIKRSAPDGIQGSSEFRNEVTLLSRLHHRHLVKLEGFCAEKDFQVLVYEFMKRGNLAHHLHGDRHHQGDTKLKEGWFTPLSWYKRLEIAHEVALGLDYLHSFADPVVIHRDVKPTNILLDEHMVAKLADFGISKEFGDAADHTHLSTKPAGTAGFLDPEYFLRRQLTTASDVYAYGVVLLELITGQVAIDSKREDEYNLVEWVKKRFKTAGIISIVDPKIGDDYPRDVFTKLTDLALMCASFSKNERPTMKEVLTELDAIIPKSERTSSRSELSLVESDWILAKREAHGKDSRNTDTQPSASSDGAQAIDLTDTFGPR</sequence>
<comment type="caution">
    <text evidence="20">The sequence shown here is derived from an EMBL/GenBank/DDBJ whole genome shotgun (WGS) entry which is preliminary data.</text>
</comment>
<evidence type="ECO:0000256" key="4">
    <source>
        <dbReference type="ARBA" id="ARBA00022614"/>
    </source>
</evidence>
<dbReference type="SUPFAM" id="SSF56112">
    <property type="entry name" value="Protein kinase-like (PK-like)"/>
    <property type="match status" value="1"/>
</dbReference>
<gene>
    <name evidence="20" type="ORF">R1sor_007159</name>
</gene>
<keyword evidence="12 17" id="KW-1133">Transmembrane helix</keyword>
<feature type="compositionally biased region" description="Polar residues" evidence="16">
    <location>
        <begin position="821"/>
        <end position="831"/>
    </location>
</feature>
<keyword evidence="8" id="KW-0677">Repeat</keyword>
<evidence type="ECO:0000256" key="14">
    <source>
        <dbReference type="ARBA" id="ARBA00023157"/>
    </source>
</evidence>
<dbReference type="SMART" id="SM00220">
    <property type="entry name" value="S_TKc"/>
    <property type="match status" value="1"/>
</dbReference>
<keyword evidence="4" id="KW-0433">Leucine-rich repeat</keyword>
<dbReference type="PROSITE" id="PS50011">
    <property type="entry name" value="PROTEIN_KINASE_DOM"/>
    <property type="match status" value="1"/>
</dbReference>
<feature type="chain" id="PRO_5044894511" description="Protein kinase domain-containing protein" evidence="18">
    <location>
        <begin position="19"/>
        <end position="844"/>
    </location>
</feature>
<evidence type="ECO:0000256" key="13">
    <source>
        <dbReference type="ARBA" id="ARBA00023136"/>
    </source>
</evidence>
<keyword evidence="6 17" id="KW-0812">Transmembrane</keyword>
<evidence type="ECO:0000256" key="6">
    <source>
        <dbReference type="ARBA" id="ARBA00022692"/>
    </source>
</evidence>
<evidence type="ECO:0000256" key="7">
    <source>
        <dbReference type="ARBA" id="ARBA00022729"/>
    </source>
</evidence>
<dbReference type="PANTHER" id="PTHR48006:SF51">
    <property type="entry name" value="PROTEIN KINASE DOMAIN-CONTAINING PROTEIN"/>
    <property type="match status" value="1"/>
</dbReference>
<dbReference type="FunFam" id="3.30.200.20:FF:000039">
    <property type="entry name" value="receptor-like protein kinase FERONIA"/>
    <property type="match status" value="1"/>
</dbReference>
<evidence type="ECO:0000313" key="20">
    <source>
        <dbReference type="EMBL" id="KAL3693508.1"/>
    </source>
</evidence>
<keyword evidence="9 15" id="KW-0547">Nucleotide-binding</keyword>
<dbReference type="Pfam" id="PF23598">
    <property type="entry name" value="LRR_14"/>
    <property type="match status" value="1"/>
</dbReference>
<dbReference type="GO" id="GO:0005886">
    <property type="term" value="C:plasma membrane"/>
    <property type="evidence" value="ECO:0007669"/>
    <property type="project" value="UniProtKB-SubCell"/>
</dbReference>
<keyword evidence="13 17" id="KW-0472">Membrane</keyword>
<evidence type="ECO:0000256" key="16">
    <source>
        <dbReference type="SAM" id="MobiDB-lite"/>
    </source>
</evidence>
<dbReference type="SUPFAM" id="SSF52058">
    <property type="entry name" value="L domain-like"/>
    <property type="match status" value="1"/>
</dbReference>
<dbReference type="Gene3D" id="3.30.200.20">
    <property type="entry name" value="Phosphorylase Kinase, domain 1"/>
    <property type="match status" value="1"/>
</dbReference>
<feature type="transmembrane region" description="Helical" evidence="17">
    <location>
        <begin position="432"/>
        <end position="458"/>
    </location>
</feature>
<feature type="binding site" evidence="15">
    <location>
        <position position="529"/>
    </location>
    <ligand>
        <name>ATP</name>
        <dbReference type="ChEBI" id="CHEBI:30616"/>
    </ligand>
</feature>
<dbReference type="Proteomes" id="UP001633002">
    <property type="component" value="Unassembled WGS sequence"/>
</dbReference>
<keyword evidence="3" id="KW-0723">Serine/threonine-protein kinase</keyword>
<evidence type="ECO:0000259" key="19">
    <source>
        <dbReference type="PROSITE" id="PS50011"/>
    </source>
</evidence>
<dbReference type="InterPro" id="IPR000719">
    <property type="entry name" value="Prot_kinase_dom"/>
</dbReference>
<dbReference type="InterPro" id="IPR055414">
    <property type="entry name" value="LRR_R13L4/SHOC2-like"/>
</dbReference>
<dbReference type="PANTHER" id="PTHR48006">
    <property type="entry name" value="LEUCINE-RICH REPEAT-CONTAINING PROTEIN DDB_G0281931-RELATED"/>
    <property type="match status" value="1"/>
</dbReference>
<accession>A0ABD3HQ47</accession>
<reference evidence="20 21" key="1">
    <citation type="submission" date="2024-09" db="EMBL/GenBank/DDBJ databases">
        <title>Chromosome-scale assembly of Riccia sorocarpa.</title>
        <authorList>
            <person name="Paukszto L."/>
        </authorList>
    </citation>
    <scope>NUCLEOTIDE SEQUENCE [LARGE SCALE GENOMIC DNA]</scope>
    <source>
        <strain evidence="20">LP-2024</strain>
        <tissue evidence="20">Aerial parts of the thallus</tissue>
    </source>
</reference>
<dbReference type="EMBL" id="JBJQOH010000003">
    <property type="protein sequence ID" value="KAL3693508.1"/>
    <property type="molecule type" value="Genomic_DNA"/>
</dbReference>
<evidence type="ECO:0000256" key="18">
    <source>
        <dbReference type="SAM" id="SignalP"/>
    </source>
</evidence>
<dbReference type="PROSITE" id="PS00108">
    <property type="entry name" value="PROTEIN_KINASE_ST"/>
    <property type="match status" value="1"/>
</dbReference>
<dbReference type="InterPro" id="IPR032675">
    <property type="entry name" value="LRR_dom_sf"/>
</dbReference>
<dbReference type="InterPro" id="IPR051824">
    <property type="entry name" value="LRR_Rcpt-Like_S/T_Kinase"/>
</dbReference>
<evidence type="ECO:0000256" key="17">
    <source>
        <dbReference type="SAM" id="Phobius"/>
    </source>
</evidence>
<evidence type="ECO:0000256" key="15">
    <source>
        <dbReference type="PROSITE-ProRule" id="PRU10141"/>
    </source>
</evidence>
<dbReference type="GO" id="GO:0005524">
    <property type="term" value="F:ATP binding"/>
    <property type="evidence" value="ECO:0007669"/>
    <property type="project" value="UniProtKB-UniRule"/>
</dbReference>
<protein>
    <recommendedName>
        <fullName evidence="19">Protein kinase domain-containing protein</fullName>
    </recommendedName>
</protein>
<dbReference type="InterPro" id="IPR017441">
    <property type="entry name" value="Protein_kinase_ATP_BS"/>
</dbReference>
<keyword evidence="10" id="KW-0418">Kinase</keyword>
<keyword evidence="21" id="KW-1185">Reference proteome</keyword>
<evidence type="ECO:0000256" key="2">
    <source>
        <dbReference type="ARBA" id="ARBA00022475"/>
    </source>
</evidence>
<evidence type="ECO:0000256" key="9">
    <source>
        <dbReference type="ARBA" id="ARBA00022741"/>
    </source>
</evidence>
<keyword evidence="11 15" id="KW-0067">ATP-binding</keyword>
<keyword evidence="7 18" id="KW-0732">Signal</keyword>
<feature type="domain" description="Protein kinase" evidence="19">
    <location>
        <begin position="501"/>
        <end position="787"/>
    </location>
</feature>
<evidence type="ECO:0000256" key="10">
    <source>
        <dbReference type="ARBA" id="ARBA00022777"/>
    </source>
</evidence>
<dbReference type="Gene3D" id="3.80.10.10">
    <property type="entry name" value="Ribonuclease Inhibitor"/>
    <property type="match status" value="2"/>
</dbReference>
<keyword evidence="5" id="KW-0808">Transferase</keyword>
<dbReference type="PROSITE" id="PS00107">
    <property type="entry name" value="PROTEIN_KINASE_ATP"/>
    <property type="match status" value="1"/>
</dbReference>
<dbReference type="Gene3D" id="1.10.510.10">
    <property type="entry name" value="Transferase(Phosphotransferase) domain 1"/>
    <property type="match status" value="1"/>
</dbReference>
<feature type="signal peptide" evidence="18">
    <location>
        <begin position="1"/>
        <end position="18"/>
    </location>
</feature>
<dbReference type="FunFam" id="1.10.510.10:FF:000468">
    <property type="entry name" value="PTI1-like tyrosine-protein kinase 3"/>
    <property type="match status" value="1"/>
</dbReference>
<keyword evidence="2" id="KW-1003">Cell membrane</keyword>
<evidence type="ECO:0000256" key="5">
    <source>
        <dbReference type="ARBA" id="ARBA00022679"/>
    </source>
</evidence>
<proteinExistence type="predicted"/>
<evidence type="ECO:0000256" key="3">
    <source>
        <dbReference type="ARBA" id="ARBA00022527"/>
    </source>
</evidence>
<dbReference type="Pfam" id="PF00069">
    <property type="entry name" value="Pkinase"/>
    <property type="match status" value="1"/>
</dbReference>
<evidence type="ECO:0000313" key="21">
    <source>
        <dbReference type="Proteomes" id="UP001633002"/>
    </source>
</evidence>
<dbReference type="InterPro" id="IPR011009">
    <property type="entry name" value="Kinase-like_dom_sf"/>
</dbReference>
<organism evidence="20 21">
    <name type="scientific">Riccia sorocarpa</name>
    <dbReference type="NCBI Taxonomy" id="122646"/>
    <lineage>
        <taxon>Eukaryota</taxon>
        <taxon>Viridiplantae</taxon>
        <taxon>Streptophyta</taxon>
        <taxon>Embryophyta</taxon>
        <taxon>Marchantiophyta</taxon>
        <taxon>Marchantiopsida</taxon>
        <taxon>Marchantiidae</taxon>
        <taxon>Marchantiales</taxon>
        <taxon>Ricciaceae</taxon>
        <taxon>Riccia</taxon>
    </lineage>
</organism>
<evidence type="ECO:0000256" key="1">
    <source>
        <dbReference type="ARBA" id="ARBA00004162"/>
    </source>
</evidence>
<dbReference type="AlphaFoldDB" id="A0ABD3HQ47"/>
<evidence type="ECO:0000256" key="11">
    <source>
        <dbReference type="ARBA" id="ARBA00022840"/>
    </source>
</evidence>
<feature type="region of interest" description="Disordered" evidence="16">
    <location>
        <begin position="813"/>
        <end position="844"/>
    </location>
</feature>
<evidence type="ECO:0000256" key="12">
    <source>
        <dbReference type="ARBA" id="ARBA00022989"/>
    </source>
</evidence>
<dbReference type="InterPro" id="IPR008271">
    <property type="entry name" value="Ser/Thr_kinase_AS"/>
</dbReference>
<dbReference type="CDD" id="cd14066">
    <property type="entry name" value="STKc_IRAK"/>
    <property type="match status" value="1"/>
</dbReference>
<name>A0ABD3HQ47_9MARC</name>
<dbReference type="GO" id="GO:0004674">
    <property type="term" value="F:protein serine/threonine kinase activity"/>
    <property type="evidence" value="ECO:0007669"/>
    <property type="project" value="UniProtKB-KW"/>
</dbReference>
<dbReference type="FunFam" id="3.80.10.10:FF:000129">
    <property type="entry name" value="Leucine-rich repeat receptor-like kinase"/>
    <property type="match status" value="1"/>
</dbReference>
<evidence type="ECO:0000256" key="8">
    <source>
        <dbReference type="ARBA" id="ARBA00022737"/>
    </source>
</evidence>
<keyword evidence="14" id="KW-1015">Disulfide bond</keyword>